<evidence type="ECO:0000313" key="2">
    <source>
        <dbReference type="Proteomes" id="UP000053881"/>
    </source>
</evidence>
<proteinExistence type="predicted"/>
<reference evidence="1 2" key="1">
    <citation type="submission" date="2015-06" db="EMBL/GenBank/DDBJ databases">
        <title>Genome sequencing project of Bacillus galactosidilyticus PL133.</title>
        <authorList>
            <person name="Gaiero J."/>
            <person name="Nicol R."/>
            <person name="Habash M."/>
        </authorList>
    </citation>
    <scope>NUCLEOTIDE SEQUENCE [LARGE SCALE GENOMIC DNA]</scope>
    <source>
        <strain evidence="1 2">PL133</strain>
    </source>
</reference>
<accession>A0A0Q9Y294</accession>
<organism evidence="1 2">
    <name type="scientific">Lederbergia galactosidilytica</name>
    <dbReference type="NCBI Taxonomy" id="217031"/>
    <lineage>
        <taxon>Bacteria</taxon>
        <taxon>Bacillati</taxon>
        <taxon>Bacillota</taxon>
        <taxon>Bacilli</taxon>
        <taxon>Bacillales</taxon>
        <taxon>Bacillaceae</taxon>
        <taxon>Lederbergia</taxon>
    </lineage>
</organism>
<sequence length="125" mass="14504">MRKEANEAFTNWGITTIPEFEDYPGVAGGGAWTYGISNTSEHKEAAFEVLKFLLADEQLVKYYSIFGDISRFPLDSPSLREKKLNLIRFLRMWIMISYLRRNLLLPLQDLNLKMRLTVMVSLLIL</sequence>
<gene>
    <name evidence="1" type="ORF">ACA29_15275</name>
</gene>
<dbReference type="EMBL" id="LGPB01000113">
    <property type="protein sequence ID" value="KRG11738.1"/>
    <property type="molecule type" value="Genomic_DNA"/>
</dbReference>
<dbReference type="PATRIC" id="fig|217031.4.peg.5179"/>
<dbReference type="Gene3D" id="3.40.190.10">
    <property type="entry name" value="Periplasmic binding protein-like II"/>
    <property type="match status" value="1"/>
</dbReference>
<protein>
    <submittedName>
        <fullName evidence="1">Uncharacterized protein</fullName>
    </submittedName>
</protein>
<dbReference type="InterPro" id="IPR006059">
    <property type="entry name" value="SBP"/>
</dbReference>
<dbReference type="SUPFAM" id="SSF53850">
    <property type="entry name" value="Periplasmic binding protein-like II"/>
    <property type="match status" value="1"/>
</dbReference>
<comment type="caution">
    <text evidence="1">The sequence shown here is derived from an EMBL/GenBank/DDBJ whole genome shotgun (WGS) entry which is preliminary data.</text>
</comment>
<dbReference type="AlphaFoldDB" id="A0A0Q9Y294"/>
<name>A0A0Q9Y294_9BACI</name>
<evidence type="ECO:0000313" key="1">
    <source>
        <dbReference type="EMBL" id="KRG11738.1"/>
    </source>
</evidence>
<dbReference type="Proteomes" id="UP000053881">
    <property type="component" value="Unassembled WGS sequence"/>
</dbReference>
<dbReference type="Pfam" id="PF01547">
    <property type="entry name" value="SBP_bac_1"/>
    <property type="match status" value="1"/>
</dbReference>